<reference evidence="9" key="1">
    <citation type="submission" date="2025-08" db="UniProtKB">
        <authorList>
            <consortium name="RefSeq"/>
        </authorList>
    </citation>
    <scope>IDENTIFICATION</scope>
    <source>
        <tissue evidence="9">Liver</tissue>
    </source>
</reference>
<evidence type="ECO:0000256" key="3">
    <source>
        <dbReference type="ARBA" id="ARBA00022679"/>
    </source>
</evidence>
<dbReference type="AlphaFoldDB" id="A0A7F8PV87"/>
<dbReference type="PANTHER" id="PTHR24346">
    <property type="entry name" value="MAP/MICROTUBULE AFFINITY-REGULATING KINASE"/>
    <property type="match status" value="1"/>
</dbReference>
<proteinExistence type="predicted"/>
<keyword evidence="2" id="KW-0723">Serine/threonine-protein kinase</keyword>
<organism evidence="8 9">
    <name type="scientific">Leptonychotes weddellii</name>
    <name type="common">Weddell seal</name>
    <name type="synonym">Otaria weddellii</name>
    <dbReference type="NCBI Taxonomy" id="9713"/>
    <lineage>
        <taxon>Eukaryota</taxon>
        <taxon>Metazoa</taxon>
        <taxon>Chordata</taxon>
        <taxon>Craniata</taxon>
        <taxon>Vertebrata</taxon>
        <taxon>Euteleostomi</taxon>
        <taxon>Mammalia</taxon>
        <taxon>Eutheria</taxon>
        <taxon>Laurasiatheria</taxon>
        <taxon>Carnivora</taxon>
        <taxon>Caniformia</taxon>
        <taxon>Pinnipedia</taxon>
        <taxon>Phocidae</taxon>
        <taxon>Monachinae</taxon>
        <taxon>Lobodontini</taxon>
        <taxon>Leptonychotes</taxon>
    </lineage>
</organism>
<name>A0A7F8PV87_LEPWE</name>
<dbReference type="PANTHER" id="PTHR24346:SF84">
    <property type="entry name" value="TESTIS SPECIFIC SERINE KINASE 5"/>
    <property type="match status" value="1"/>
</dbReference>
<dbReference type="Gene3D" id="1.10.510.10">
    <property type="entry name" value="Transferase(Phosphotransferase) domain 1"/>
    <property type="match status" value="1"/>
</dbReference>
<dbReference type="SUPFAM" id="SSF56112">
    <property type="entry name" value="Protein kinase-like (PK-like)"/>
    <property type="match status" value="1"/>
</dbReference>
<dbReference type="KEGG" id="lww:115936493"/>
<keyword evidence="5" id="KW-0418">Kinase</keyword>
<dbReference type="OrthoDB" id="193931at2759"/>
<keyword evidence="3" id="KW-0808">Transferase</keyword>
<dbReference type="InterPro" id="IPR000719">
    <property type="entry name" value="Prot_kinase_dom"/>
</dbReference>
<dbReference type="GO" id="GO:0050321">
    <property type="term" value="F:tau-protein kinase activity"/>
    <property type="evidence" value="ECO:0007669"/>
    <property type="project" value="TreeGrafter"/>
</dbReference>
<dbReference type="GO" id="GO:0005524">
    <property type="term" value="F:ATP binding"/>
    <property type="evidence" value="ECO:0007669"/>
    <property type="project" value="UniProtKB-KW"/>
</dbReference>
<dbReference type="RefSeq" id="XP_030872870.1">
    <property type="nucleotide sequence ID" value="XM_031017010.1"/>
</dbReference>
<keyword evidence="8" id="KW-1185">Reference proteome</keyword>
<dbReference type="GO" id="GO:0005737">
    <property type="term" value="C:cytoplasm"/>
    <property type="evidence" value="ECO:0007669"/>
    <property type="project" value="TreeGrafter"/>
</dbReference>
<dbReference type="Proteomes" id="UP000245341">
    <property type="component" value="Unplaced"/>
</dbReference>
<protein>
    <recommendedName>
        <fullName evidence="1">non-specific serine/threonine protein kinase</fullName>
        <ecNumber evidence="1">2.7.11.1</ecNumber>
    </recommendedName>
</protein>
<evidence type="ECO:0000256" key="5">
    <source>
        <dbReference type="ARBA" id="ARBA00022777"/>
    </source>
</evidence>
<gene>
    <name evidence="9" type="primary">LOC115936493</name>
</gene>
<evidence type="ECO:0000256" key="6">
    <source>
        <dbReference type="ARBA" id="ARBA00022840"/>
    </source>
</evidence>
<dbReference type="GO" id="GO:0000226">
    <property type="term" value="P:microtubule cytoskeleton organization"/>
    <property type="evidence" value="ECO:0007669"/>
    <property type="project" value="TreeGrafter"/>
</dbReference>
<accession>A0A7F8PV87</accession>
<dbReference type="GO" id="GO:0035556">
    <property type="term" value="P:intracellular signal transduction"/>
    <property type="evidence" value="ECO:0007669"/>
    <property type="project" value="TreeGrafter"/>
</dbReference>
<evidence type="ECO:0000256" key="2">
    <source>
        <dbReference type="ARBA" id="ARBA00022527"/>
    </source>
</evidence>
<dbReference type="InterPro" id="IPR011009">
    <property type="entry name" value="Kinase-like_dom_sf"/>
</dbReference>
<evidence type="ECO:0000313" key="9">
    <source>
        <dbReference type="RefSeq" id="XP_030872870.1"/>
    </source>
</evidence>
<evidence type="ECO:0000256" key="1">
    <source>
        <dbReference type="ARBA" id="ARBA00012513"/>
    </source>
</evidence>
<feature type="domain" description="Protein kinase" evidence="7">
    <location>
        <begin position="1"/>
        <end position="128"/>
    </location>
</feature>
<evidence type="ECO:0000259" key="7">
    <source>
        <dbReference type="PROSITE" id="PS50011"/>
    </source>
</evidence>
<evidence type="ECO:0000313" key="8">
    <source>
        <dbReference type="Proteomes" id="UP000245341"/>
    </source>
</evidence>
<sequence>MVYCLLVPPCAPLADFGLANRSGLKNSLLSTFCGSVAYTAPEILMSKEYNGEQADLWSLSGTHRLPSIGPMGGQERRHALRSLCPRGIVLHAVVTGELPLKGHQAHHMLHLMRHGPPSGQARTQSART</sequence>
<dbReference type="PROSITE" id="PS50011">
    <property type="entry name" value="PROTEIN_KINASE_DOM"/>
    <property type="match status" value="1"/>
</dbReference>
<keyword evidence="6" id="KW-0067">ATP-binding</keyword>
<keyword evidence="4" id="KW-0547">Nucleotide-binding</keyword>
<dbReference type="GeneID" id="115936493"/>
<dbReference type="EC" id="2.7.11.1" evidence="1"/>
<dbReference type="Pfam" id="PF00069">
    <property type="entry name" value="Pkinase"/>
    <property type="match status" value="1"/>
</dbReference>
<evidence type="ECO:0000256" key="4">
    <source>
        <dbReference type="ARBA" id="ARBA00022741"/>
    </source>
</evidence>